<reference evidence="6" key="1">
    <citation type="journal article" date="2019" name="Int. J. Syst. Evol. Microbiol.">
        <title>The Global Catalogue of Microorganisms (GCM) 10K type strain sequencing project: providing services to taxonomists for standard genome sequencing and annotation.</title>
        <authorList>
            <consortium name="The Broad Institute Genomics Platform"/>
            <consortium name="The Broad Institute Genome Sequencing Center for Infectious Disease"/>
            <person name="Wu L."/>
            <person name="Ma J."/>
        </authorList>
    </citation>
    <scope>NUCLEOTIDE SEQUENCE [LARGE SCALE GENOMIC DNA]</scope>
    <source>
        <strain evidence="6">CCM 8897</strain>
    </source>
</reference>
<dbReference type="InterPro" id="IPR020818">
    <property type="entry name" value="Chaperonin_GroES"/>
</dbReference>
<comment type="similarity">
    <text evidence="1 3 4">Belongs to the GroES chaperonin family.</text>
</comment>
<dbReference type="SUPFAM" id="SSF50129">
    <property type="entry name" value="GroES-like"/>
    <property type="match status" value="1"/>
</dbReference>
<dbReference type="EMBL" id="JBHSSM010000004">
    <property type="protein sequence ID" value="MFC6314043.1"/>
    <property type="molecule type" value="Genomic_DNA"/>
</dbReference>
<organism evidence="5 6">
    <name type="scientific">Lapidilactobacillus achengensis</name>
    <dbReference type="NCBI Taxonomy" id="2486000"/>
    <lineage>
        <taxon>Bacteria</taxon>
        <taxon>Bacillati</taxon>
        <taxon>Bacillota</taxon>
        <taxon>Bacilli</taxon>
        <taxon>Lactobacillales</taxon>
        <taxon>Lactobacillaceae</taxon>
        <taxon>Lapidilactobacillus</taxon>
    </lineage>
</organism>
<accession>A0ABW1UK65</accession>
<protein>
    <recommendedName>
        <fullName evidence="3">Co-chaperonin GroES</fullName>
    </recommendedName>
    <alternativeName>
        <fullName evidence="3">10 kDa chaperonin</fullName>
    </alternativeName>
    <alternativeName>
        <fullName evidence="3">Chaperonin-10</fullName>
        <shortName evidence="3">Cpn10</shortName>
    </alternativeName>
</protein>
<comment type="caution">
    <text evidence="5">The sequence shown here is derived from an EMBL/GenBank/DDBJ whole genome shotgun (WGS) entry which is preliminary data.</text>
</comment>
<keyword evidence="2 3" id="KW-0143">Chaperone</keyword>
<dbReference type="Proteomes" id="UP001596310">
    <property type="component" value="Unassembled WGS sequence"/>
</dbReference>
<proteinExistence type="inferred from homology"/>
<evidence type="ECO:0000256" key="4">
    <source>
        <dbReference type="RuleBase" id="RU000535"/>
    </source>
</evidence>
<keyword evidence="3" id="KW-0963">Cytoplasm</keyword>
<gene>
    <name evidence="3 5" type="primary">groES</name>
    <name evidence="3" type="synonym">groS</name>
    <name evidence="5" type="ORF">ACFQHW_00465</name>
</gene>
<sequence length="94" mass="10162">MLKPLGDRVIVTVEEPEEQTVGGIVLASNAKEKPQTGKIVAISAGRFTDDGQQVPLTVKEGQTVLFDKYAGSEVKYEGASYLVLHEKDIMAIVD</sequence>
<dbReference type="SMART" id="SM00883">
    <property type="entry name" value="Cpn10"/>
    <property type="match status" value="1"/>
</dbReference>
<dbReference type="PANTHER" id="PTHR10772">
    <property type="entry name" value="10 KDA HEAT SHOCK PROTEIN"/>
    <property type="match status" value="1"/>
</dbReference>
<dbReference type="PANTHER" id="PTHR10772:SF58">
    <property type="entry name" value="CO-CHAPERONIN GROES"/>
    <property type="match status" value="1"/>
</dbReference>
<dbReference type="HAMAP" id="MF_00580">
    <property type="entry name" value="CH10"/>
    <property type="match status" value="1"/>
</dbReference>
<dbReference type="InterPro" id="IPR011032">
    <property type="entry name" value="GroES-like_sf"/>
</dbReference>
<dbReference type="InterPro" id="IPR037124">
    <property type="entry name" value="Chaperonin_GroES_sf"/>
</dbReference>
<comment type="subcellular location">
    <subcellularLocation>
        <location evidence="3">Cytoplasm</location>
    </subcellularLocation>
</comment>
<keyword evidence="6" id="KW-1185">Reference proteome</keyword>
<dbReference type="NCBIfam" id="NF001533">
    <property type="entry name" value="PRK00364.2-4"/>
    <property type="match status" value="1"/>
</dbReference>
<evidence type="ECO:0000256" key="3">
    <source>
        <dbReference type="HAMAP-Rule" id="MF_00580"/>
    </source>
</evidence>
<name>A0ABW1UK65_9LACO</name>
<evidence type="ECO:0000256" key="1">
    <source>
        <dbReference type="ARBA" id="ARBA00006975"/>
    </source>
</evidence>
<dbReference type="RefSeq" id="WP_125598799.1">
    <property type="nucleotide sequence ID" value="NZ_JBHSSM010000004.1"/>
</dbReference>
<dbReference type="Gene3D" id="2.30.33.40">
    <property type="entry name" value="GroES chaperonin"/>
    <property type="match status" value="1"/>
</dbReference>
<evidence type="ECO:0000313" key="5">
    <source>
        <dbReference type="EMBL" id="MFC6314043.1"/>
    </source>
</evidence>
<dbReference type="PRINTS" id="PR00297">
    <property type="entry name" value="CHAPERONIN10"/>
</dbReference>
<evidence type="ECO:0000256" key="2">
    <source>
        <dbReference type="ARBA" id="ARBA00023186"/>
    </source>
</evidence>
<dbReference type="NCBIfam" id="NF001534">
    <property type="entry name" value="PRK00364.2-5"/>
    <property type="match status" value="1"/>
</dbReference>
<comment type="subunit">
    <text evidence="3">Heptamer of 7 subunits arranged in a ring. Interacts with the chaperonin GroEL.</text>
</comment>
<dbReference type="Pfam" id="PF00166">
    <property type="entry name" value="Cpn10"/>
    <property type="match status" value="1"/>
</dbReference>
<dbReference type="NCBIfam" id="NF001531">
    <property type="entry name" value="PRK00364.2-2"/>
    <property type="match status" value="1"/>
</dbReference>
<comment type="function">
    <text evidence="3 4">Together with the chaperonin GroEL, plays an essential role in assisting protein folding. The GroEL-GroES system forms a nano-cage that allows encapsulation of the non-native substrate proteins and provides a physical environment optimized to promote and accelerate protein folding. GroES binds to the apical surface of the GroEL ring, thereby capping the opening of the GroEL channel.</text>
</comment>
<dbReference type="CDD" id="cd00320">
    <property type="entry name" value="cpn10"/>
    <property type="match status" value="1"/>
</dbReference>
<evidence type="ECO:0000313" key="6">
    <source>
        <dbReference type="Proteomes" id="UP001596310"/>
    </source>
</evidence>